<comment type="function">
    <text evidence="2">Plays an essential role in initiation of the G0 program by preventing the degradation of specific nutrient-regulated mRNAs via the 5'-3' mRNA decay pathway.</text>
</comment>
<evidence type="ECO:0000313" key="4">
    <source>
        <dbReference type="EMBL" id="RKP11638.1"/>
    </source>
</evidence>
<organism evidence="4 5">
    <name type="scientific">Piptocephalis cylindrospora</name>
    <dbReference type="NCBI Taxonomy" id="1907219"/>
    <lineage>
        <taxon>Eukaryota</taxon>
        <taxon>Fungi</taxon>
        <taxon>Fungi incertae sedis</taxon>
        <taxon>Zoopagomycota</taxon>
        <taxon>Zoopagomycotina</taxon>
        <taxon>Zoopagomycetes</taxon>
        <taxon>Zoopagales</taxon>
        <taxon>Piptocephalidaceae</taxon>
        <taxon>Piptocephalis</taxon>
    </lineage>
</organism>
<dbReference type="PANTHER" id="PTHR10358:SF6">
    <property type="entry name" value="ENDOSULFINE, ISOFORM A"/>
    <property type="match status" value="1"/>
</dbReference>
<sequence>MLPAQRNKIDLSKLSEDELKAFRKYGKLPTNNPSLRTNFQERKYFDSGDYYLSKAGKTTGPVGSQHPSPENIPHTSPANPANNSGMGSTAAAAASQVTPKHESTLVHEST</sequence>
<keyword evidence="5" id="KW-1185">Reference proteome</keyword>
<evidence type="ECO:0000256" key="1">
    <source>
        <dbReference type="ARBA" id="ARBA00010520"/>
    </source>
</evidence>
<feature type="compositionally biased region" description="Polar residues" evidence="3">
    <location>
        <begin position="61"/>
        <end position="87"/>
    </location>
</feature>
<evidence type="ECO:0000313" key="5">
    <source>
        <dbReference type="Proteomes" id="UP000267251"/>
    </source>
</evidence>
<evidence type="ECO:0000256" key="2">
    <source>
        <dbReference type="RuleBase" id="RU363120"/>
    </source>
</evidence>
<reference evidence="5" key="1">
    <citation type="journal article" date="2018" name="Nat. Microbiol.">
        <title>Leveraging single-cell genomics to expand the fungal tree of life.</title>
        <authorList>
            <person name="Ahrendt S.R."/>
            <person name="Quandt C.A."/>
            <person name="Ciobanu D."/>
            <person name="Clum A."/>
            <person name="Salamov A."/>
            <person name="Andreopoulos B."/>
            <person name="Cheng J.F."/>
            <person name="Woyke T."/>
            <person name="Pelin A."/>
            <person name="Henrissat B."/>
            <person name="Reynolds N.K."/>
            <person name="Benny G.L."/>
            <person name="Smith M.E."/>
            <person name="James T.Y."/>
            <person name="Grigoriev I.V."/>
        </authorList>
    </citation>
    <scope>NUCLEOTIDE SEQUENCE [LARGE SCALE GENOMIC DNA]</scope>
</reference>
<accession>A0A4P9XYV3</accession>
<dbReference type="PANTHER" id="PTHR10358">
    <property type="entry name" value="ENDOSULFINE"/>
    <property type="match status" value="1"/>
</dbReference>
<feature type="non-terminal residue" evidence="4">
    <location>
        <position position="110"/>
    </location>
</feature>
<dbReference type="AlphaFoldDB" id="A0A4P9XYV3"/>
<gene>
    <name evidence="4" type="ORF">BJ684DRAFT_4137</name>
</gene>
<protein>
    <recommendedName>
        <fullName evidence="2">mRNA stability protein</fullName>
    </recommendedName>
</protein>
<dbReference type="GO" id="GO:0004864">
    <property type="term" value="F:protein phosphatase inhibitor activity"/>
    <property type="evidence" value="ECO:0007669"/>
    <property type="project" value="TreeGrafter"/>
</dbReference>
<name>A0A4P9XYV3_9FUNG</name>
<evidence type="ECO:0000256" key="3">
    <source>
        <dbReference type="SAM" id="MobiDB-lite"/>
    </source>
</evidence>
<proteinExistence type="inferred from homology"/>
<dbReference type="Pfam" id="PF04667">
    <property type="entry name" value="Endosulfine"/>
    <property type="match status" value="1"/>
</dbReference>
<dbReference type="OrthoDB" id="5949865at2759"/>
<dbReference type="EMBL" id="KZ988753">
    <property type="protein sequence ID" value="RKP11638.1"/>
    <property type="molecule type" value="Genomic_DNA"/>
</dbReference>
<feature type="compositionally biased region" description="Basic and acidic residues" evidence="3">
    <location>
        <begin position="99"/>
        <end position="110"/>
    </location>
</feature>
<dbReference type="InterPro" id="IPR006760">
    <property type="entry name" value="Endosulphine"/>
</dbReference>
<feature type="region of interest" description="Disordered" evidence="3">
    <location>
        <begin position="54"/>
        <end position="110"/>
    </location>
</feature>
<dbReference type="Proteomes" id="UP000267251">
    <property type="component" value="Unassembled WGS sequence"/>
</dbReference>
<dbReference type="GO" id="GO:0005737">
    <property type="term" value="C:cytoplasm"/>
    <property type="evidence" value="ECO:0007669"/>
    <property type="project" value="TreeGrafter"/>
</dbReference>
<comment type="similarity">
    <text evidence="1 2">Belongs to the endosulfine family.</text>
</comment>